<reference evidence="4" key="1">
    <citation type="submission" date="2020-12" db="EMBL/GenBank/DDBJ databases">
        <title>Leucobacter sp. CAS2, isolated from Chromium sludge.</title>
        <authorList>
            <person name="Xu Z."/>
        </authorList>
    </citation>
    <scope>NUCLEOTIDE SEQUENCE</scope>
    <source>
        <strain evidence="4">CSA2</strain>
    </source>
</reference>
<evidence type="ECO:0000256" key="1">
    <source>
        <dbReference type="ARBA" id="ARBA00022729"/>
    </source>
</evidence>
<protein>
    <submittedName>
        <fullName evidence="4">ABC transporter substrate-binding protein</fullName>
    </submittedName>
</protein>
<dbReference type="PROSITE" id="PS51257">
    <property type="entry name" value="PROKAR_LIPOPROTEIN"/>
    <property type="match status" value="1"/>
</dbReference>
<evidence type="ECO:0000313" key="4">
    <source>
        <dbReference type="EMBL" id="MBK0421725.1"/>
    </source>
</evidence>
<evidence type="ECO:0000259" key="3">
    <source>
        <dbReference type="SMART" id="SM00062"/>
    </source>
</evidence>
<evidence type="ECO:0000256" key="2">
    <source>
        <dbReference type="SAM" id="SignalP"/>
    </source>
</evidence>
<name>A0A934QBP4_9MICO</name>
<proteinExistence type="predicted"/>
<feature type="chain" id="PRO_5037576016" evidence="2">
    <location>
        <begin position="27"/>
        <end position="306"/>
    </location>
</feature>
<comment type="caution">
    <text evidence="4">The sequence shown here is derived from an EMBL/GenBank/DDBJ whole genome shotgun (WGS) entry which is preliminary data.</text>
</comment>
<feature type="signal peptide" evidence="2">
    <location>
        <begin position="1"/>
        <end position="26"/>
    </location>
</feature>
<dbReference type="Gene3D" id="3.40.190.10">
    <property type="entry name" value="Periplasmic binding protein-like II"/>
    <property type="match status" value="2"/>
</dbReference>
<organism evidence="4 5">
    <name type="scientific">Leucobacter edaphi</name>
    <dbReference type="NCBI Taxonomy" id="2796472"/>
    <lineage>
        <taxon>Bacteria</taxon>
        <taxon>Bacillati</taxon>
        <taxon>Actinomycetota</taxon>
        <taxon>Actinomycetes</taxon>
        <taxon>Micrococcales</taxon>
        <taxon>Microbacteriaceae</taxon>
        <taxon>Leucobacter</taxon>
    </lineage>
</organism>
<keyword evidence="1 2" id="KW-0732">Signal</keyword>
<dbReference type="Proteomes" id="UP000618733">
    <property type="component" value="Unassembled WGS sequence"/>
</dbReference>
<dbReference type="Pfam" id="PF00497">
    <property type="entry name" value="SBP_bac_3"/>
    <property type="match status" value="1"/>
</dbReference>
<feature type="domain" description="Solute-binding protein family 3/N-terminal" evidence="3">
    <location>
        <begin position="68"/>
        <end position="294"/>
    </location>
</feature>
<evidence type="ECO:0000313" key="5">
    <source>
        <dbReference type="Proteomes" id="UP000618733"/>
    </source>
</evidence>
<dbReference type="InterPro" id="IPR001638">
    <property type="entry name" value="Solute-binding_3/MltF_N"/>
</dbReference>
<dbReference type="SMART" id="SM00062">
    <property type="entry name" value="PBPb"/>
    <property type="match status" value="1"/>
</dbReference>
<dbReference type="AlphaFoldDB" id="A0A934QBP4"/>
<gene>
    <name evidence="4" type="ORF">JD292_06520</name>
</gene>
<dbReference type="CDD" id="cd01004">
    <property type="entry name" value="PBP2_MidA_like"/>
    <property type="match status" value="1"/>
</dbReference>
<dbReference type="EMBL" id="JAEHOI010000005">
    <property type="protein sequence ID" value="MBK0421725.1"/>
    <property type="molecule type" value="Genomic_DNA"/>
</dbReference>
<keyword evidence="5" id="KW-1185">Reference proteome</keyword>
<accession>A0A934QBP4</accession>
<dbReference type="PANTHER" id="PTHR35936:SF17">
    <property type="entry name" value="ARGININE-BINDING EXTRACELLULAR PROTEIN ARTP"/>
    <property type="match status" value="1"/>
</dbReference>
<dbReference type="SUPFAM" id="SSF53850">
    <property type="entry name" value="Periplasmic binding protein-like II"/>
    <property type="match status" value="1"/>
</dbReference>
<sequence length="306" mass="32309">MAKMLLNRKARTATGALALLCTLALAACSQSGDGGGATPQGGEGAEPTIAVYDKAQALVPEKIAKEGVLTVAIPTNEPPTQFYREGTKTMTGINPDVARLVAGTLGLKLQIEVTNFDSIIPGIEAGRYQATVSSMTPTEERIKALDFVDYLNMGSGLAVRNGNPQKLDFDSLCGKKVAVLTGSYQLKVYVPDLNAACKKAGKGELEIQQFQDTRQAISSLVSDRSDAVYADGPILSFAAKQNPDIEVPDNNTASPVSIGLSKDAGLTDAVKVAMEHIITTPEYTKVLESYGVESMAIKTVNVNVPQ</sequence>
<dbReference type="PANTHER" id="PTHR35936">
    <property type="entry name" value="MEMBRANE-BOUND LYTIC MUREIN TRANSGLYCOSYLASE F"/>
    <property type="match status" value="1"/>
</dbReference>